<dbReference type="Proteomes" id="UP000316852">
    <property type="component" value="Unassembled WGS sequence"/>
</dbReference>
<gene>
    <name evidence="1" type="ORF">E6K76_10955</name>
</gene>
<name>A0A538T0V4_UNCEI</name>
<sequence>MRHGPFFAVLLAVLSAIPVVGCSRKAERLVGSARLIRGPGGLGATVRFLRNPDRDTYVEPGTADFGDVLIVGRDTTFEARTFLAVASWKLPDTTLAGFSPGMVSLELKRDTTLLDAGVVSLFLVASPWDTATVAWPGPAHPTLLGSAQDDRPAAGSFSLALTPGSFDLVKQWAQDPASAPGFALERTGDGLLAYVPGAAVFRVRYTHLVSGNAVLDSVDTRVTQDFYLHAPISPPPTGADTSLVLGGLFKTALALHVPLDSIPAAVSIDEATLILNIVGIEVPDSGDVTDIVQVRRIRNVWSEGITEKGTLTIDDATSSSQSLTSAYAGAGRRIILRIPGALLREWAATSSSNEGLYVSLTHPVNRTKKFQVGSRESSRPPELHVSYTHLPPVRF</sequence>
<comment type="caution">
    <text evidence="1">The sequence shown here is derived from an EMBL/GenBank/DDBJ whole genome shotgun (WGS) entry which is preliminary data.</text>
</comment>
<dbReference type="EMBL" id="VBOW01000067">
    <property type="protein sequence ID" value="TMQ57256.1"/>
    <property type="molecule type" value="Genomic_DNA"/>
</dbReference>
<proteinExistence type="predicted"/>
<evidence type="ECO:0000313" key="1">
    <source>
        <dbReference type="EMBL" id="TMQ57256.1"/>
    </source>
</evidence>
<evidence type="ECO:0000313" key="2">
    <source>
        <dbReference type="Proteomes" id="UP000316852"/>
    </source>
</evidence>
<protein>
    <recommendedName>
        <fullName evidence="3">DNRLRE domain-containing protein</fullName>
    </recommendedName>
</protein>
<reference evidence="1 2" key="1">
    <citation type="journal article" date="2019" name="Nat. Microbiol.">
        <title>Mediterranean grassland soil C-N compound turnover is dependent on rainfall and depth, and is mediated by genomically divergent microorganisms.</title>
        <authorList>
            <person name="Diamond S."/>
            <person name="Andeer P.F."/>
            <person name="Li Z."/>
            <person name="Crits-Christoph A."/>
            <person name="Burstein D."/>
            <person name="Anantharaman K."/>
            <person name="Lane K.R."/>
            <person name="Thomas B.C."/>
            <person name="Pan C."/>
            <person name="Northen T.R."/>
            <person name="Banfield J.F."/>
        </authorList>
    </citation>
    <scope>NUCLEOTIDE SEQUENCE [LARGE SCALE GENOMIC DNA]</scope>
    <source>
        <strain evidence="1">WS_6</strain>
    </source>
</reference>
<evidence type="ECO:0008006" key="3">
    <source>
        <dbReference type="Google" id="ProtNLM"/>
    </source>
</evidence>
<accession>A0A538T0V4</accession>
<dbReference type="AlphaFoldDB" id="A0A538T0V4"/>
<organism evidence="1 2">
    <name type="scientific">Eiseniibacteriota bacterium</name>
    <dbReference type="NCBI Taxonomy" id="2212470"/>
    <lineage>
        <taxon>Bacteria</taxon>
        <taxon>Candidatus Eiseniibacteriota</taxon>
    </lineage>
</organism>